<dbReference type="STRING" id="225164.V4AL70"/>
<sequence length="159" mass="17702">MNISTKSILHVCCAKGRCEMVKLLLNSGAFIHVRDKWGQTALMYCMVCQFVEVAEILLMNDSSVADDQDSFGKSALHIAVESGNIDSVKMFINHGANLDIQNIEGYTPLMLSCYSDQADREILNQMLQLLVDSGADIHIRERRSRRTALQVQISSKHGA</sequence>
<protein>
    <submittedName>
        <fullName evidence="4">Uncharacterized protein</fullName>
    </submittedName>
</protein>
<dbReference type="PROSITE" id="PS50088">
    <property type="entry name" value="ANK_REPEAT"/>
    <property type="match status" value="3"/>
</dbReference>
<dbReference type="Proteomes" id="UP000030746">
    <property type="component" value="Unassembled WGS sequence"/>
</dbReference>
<feature type="repeat" description="ANK" evidence="3">
    <location>
        <begin position="104"/>
        <end position="142"/>
    </location>
</feature>
<dbReference type="EMBL" id="KB199651">
    <property type="protein sequence ID" value="ESP04939.1"/>
    <property type="molecule type" value="Genomic_DNA"/>
</dbReference>
<evidence type="ECO:0000256" key="2">
    <source>
        <dbReference type="ARBA" id="ARBA00023043"/>
    </source>
</evidence>
<accession>V4AL70</accession>
<dbReference type="RefSeq" id="XP_009044448.1">
    <property type="nucleotide sequence ID" value="XM_009046200.1"/>
</dbReference>
<dbReference type="PROSITE" id="PS50297">
    <property type="entry name" value="ANK_REP_REGION"/>
    <property type="match status" value="3"/>
</dbReference>
<gene>
    <name evidence="4" type="ORF">LOTGIDRAFT_109659</name>
</gene>
<dbReference type="PANTHER" id="PTHR24123">
    <property type="entry name" value="ANKYRIN REPEAT-CONTAINING"/>
    <property type="match status" value="1"/>
</dbReference>
<dbReference type="OrthoDB" id="9995210at2759"/>
<feature type="repeat" description="ANK" evidence="3">
    <location>
        <begin position="71"/>
        <end position="103"/>
    </location>
</feature>
<keyword evidence="1" id="KW-0677">Repeat</keyword>
<dbReference type="PANTHER" id="PTHR24123:SF33">
    <property type="entry name" value="PROTEIN HOS4"/>
    <property type="match status" value="1"/>
</dbReference>
<dbReference type="SUPFAM" id="SSF48403">
    <property type="entry name" value="Ankyrin repeat"/>
    <property type="match status" value="1"/>
</dbReference>
<dbReference type="Pfam" id="PF12796">
    <property type="entry name" value="Ank_2"/>
    <property type="match status" value="2"/>
</dbReference>
<dbReference type="KEGG" id="lgi:LOTGIDRAFT_109659"/>
<dbReference type="PRINTS" id="PR01415">
    <property type="entry name" value="ANKYRIN"/>
</dbReference>
<dbReference type="InterPro" id="IPR036770">
    <property type="entry name" value="Ankyrin_rpt-contain_sf"/>
</dbReference>
<evidence type="ECO:0000256" key="3">
    <source>
        <dbReference type="PROSITE-ProRule" id="PRU00023"/>
    </source>
</evidence>
<organism evidence="4 5">
    <name type="scientific">Lottia gigantea</name>
    <name type="common">Giant owl limpet</name>
    <dbReference type="NCBI Taxonomy" id="225164"/>
    <lineage>
        <taxon>Eukaryota</taxon>
        <taxon>Metazoa</taxon>
        <taxon>Spiralia</taxon>
        <taxon>Lophotrochozoa</taxon>
        <taxon>Mollusca</taxon>
        <taxon>Gastropoda</taxon>
        <taxon>Patellogastropoda</taxon>
        <taxon>Lottioidea</taxon>
        <taxon>Lottiidae</taxon>
        <taxon>Lottia</taxon>
    </lineage>
</organism>
<keyword evidence="5" id="KW-1185">Reference proteome</keyword>
<dbReference type="HOGENOM" id="CLU_000134_18_9_1"/>
<dbReference type="Gene3D" id="1.25.40.20">
    <property type="entry name" value="Ankyrin repeat-containing domain"/>
    <property type="match status" value="2"/>
</dbReference>
<reference evidence="4 5" key="1">
    <citation type="journal article" date="2013" name="Nature">
        <title>Insights into bilaterian evolution from three spiralian genomes.</title>
        <authorList>
            <person name="Simakov O."/>
            <person name="Marletaz F."/>
            <person name="Cho S.J."/>
            <person name="Edsinger-Gonzales E."/>
            <person name="Havlak P."/>
            <person name="Hellsten U."/>
            <person name="Kuo D.H."/>
            <person name="Larsson T."/>
            <person name="Lv J."/>
            <person name="Arendt D."/>
            <person name="Savage R."/>
            <person name="Osoegawa K."/>
            <person name="de Jong P."/>
            <person name="Grimwood J."/>
            <person name="Chapman J.A."/>
            <person name="Shapiro H."/>
            <person name="Aerts A."/>
            <person name="Otillar R.P."/>
            <person name="Terry A.Y."/>
            <person name="Boore J.L."/>
            <person name="Grigoriev I.V."/>
            <person name="Lindberg D.R."/>
            <person name="Seaver E.C."/>
            <person name="Weisblat D.A."/>
            <person name="Putnam N.H."/>
            <person name="Rokhsar D.S."/>
        </authorList>
    </citation>
    <scope>NUCLEOTIDE SEQUENCE [LARGE SCALE GENOMIC DNA]</scope>
</reference>
<dbReference type="InterPro" id="IPR002110">
    <property type="entry name" value="Ankyrin_rpt"/>
</dbReference>
<name>V4AL70_LOTGI</name>
<dbReference type="GeneID" id="20230493"/>
<evidence type="ECO:0000313" key="4">
    <source>
        <dbReference type="EMBL" id="ESP04939.1"/>
    </source>
</evidence>
<feature type="repeat" description="ANK" evidence="3">
    <location>
        <begin position="4"/>
        <end position="36"/>
    </location>
</feature>
<evidence type="ECO:0000313" key="5">
    <source>
        <dbReference type="Proteomes" id="UP000030746"/>
    </source>
</evidence>
<proteinExistence type="predicted"/>
<dbReference type="AlphaFoldDB" id="V4AL70"/>
<dbReference type="CTD" id="20230493"/>
<dbReference type="SMART" id="SM00248">
    <property type="entry name" value="ANK"/>
    <property type="match status" value="4"/>
</dbReference>
<evidence type="ECO:0000256" key="1">
    <source>
        <dbReference type="ARBA" id="ARBA00022737"/>
    </source>
</evidence>
<keyword evidence="2 3" id="KW-0040">ANK repeat</keyword>
<dbReference type="InterPro" id="IPR051165">
    <property type="entry name" value="Multifunctional_ANK_Repeat"/>
</dbReference>